<dbReference type="InterPro" id="IPR000061">
    <property type="entry name" value="Surp"/>
</dbReference>
<dbReference type="Proteomes" id="UP000011115">
    <property type="component" value="Unassembled WGS sequence"/>
</dbReference>
<dbReference type="EnsemblPlants" id="PGSC0003DMT400082365">
    <property type="protein sequence ID" value="PGSC0003DMT400082365"/>
    <property type="gene ID" value="PGSC0003DMG400032500"/>
</dbReference>
<evidence type="ECO:0000313" key="4">
    <source>
        <dbReference type="Proteomes" id="UP000011115"/>
    </source>
</evidence>
<dbReference type="PaxDb" id="4113-PGSC0003DMT400082365"/>
<evidence type="ECO:0000259" key="2">
    <source>
        <dbReference type="SMART" id="SM00648"/>
    </source>
</evidence>
<gene>
    <name evidence="3" type="primary">LOC102592827</name>
</gene>
<organism evidence="3 4">
    <name type="scientific">Solanum tuberosum</name>
    <name type="common">Potato</name>
    <dbReference type="NCBI Taxonomy" id="4113"/>
    <lineage>
        <taxon>Eukaryota</taxon>
        <taxon>Viridiplantae</taxon>
        <taxon>Streptophyta</taxon>
        <taxon>Embryophyta</taxon>
        <taxon>Tracheophyta</taxon>
        <taxon>Spermatophyta</taxon>
        <taxon>Magnoliopsida</taxon>
        <taxon>eudicotyledons</taxon>
        <taxon>Gunneridae</taxon>
        <taxon>Pentapetalae</taxon>
        <taxon>asterids</taxon>
        <taxon>lamiids</taxon>
        <taxon>Solanales</taxon>
        <taxon>Solanaceae</taxon>
        <taxon>Solanoideae</taxon>
        <taxon>Solaneae</taxon>
        <taxon>Solanum</taxon>
    </lineage>
</organism>
<keyword evidence="1" id="KW-0507">mRNA processing</keyword>
<proteinExistence type="predicted"/>
<dbReference type="Gene3D" id="1.10.10.790">
    <property type="entry name" value="Surp module"/>
    <property type="match status" value="1"/>
</dbReference>
<keyword evidence="4" id="KW-1185">Reference proteome</keyword>
<dbReference type="GO" id="GO:0006397">
    <property type="term" value="P:mRNA processing"/>
    <property type="evidence" value="ECO:0007669"/>
    <property type="project" value="UniProtKB-KW"/>
</dbReference>
<evidence type="ECO:0000256" key="1">
    <source>
        <dbReference type="ARBA" id="ARBA00022664"/>
    </source>
</evidence>
<reference evidence="4" key="1">
    <citation type="journal article" date="2011" name="Nature">
        <title>Genome sequence and analysis of the tuber crop potato.</title>
        <authorList>
            <consortium name="The Potato Genome Sequencing Consortium"/>
        </authorList>
    </citation>
    <scope>NUCLEOTIDE SEQUENCE [LARGE SCALE GENOMIC DNA]</scope>
    <source>
        <strain evidence="4">cv. DM1-3 516 R44</strain>
    </source>
</reference>
<dbReference type="SUPFAM" id="SSF109905">
    <property type="entry name" value="Surp module (SWAP domain)"/>
    <property type="match status" value="1"/>
</dbReference>
<protein>
    <submittedName>
        <fullName evidence="3">RNA binding protein</fullName>
    </submittedName>
</protein>
<dbReference type="AlphaFoldDB" id="M1D5T3"/>
<feature type="domain" description="SURP motif" evidence="2">
    <location>
        <begin position="41"/>
        <end position="90"/>
    </location>
</feature>
<dbReference type="SMART" id="SM00648">
    <property type="entry name" value="SWAP"/>
    <property type="match status" value="1"/>
</dbReference>
<evidence type="ECO:0000313" key="3">
    <source>
        <dbReference type="EnsemblPlants" id="PGSC0003DMT400082365"/>
    </source>
</evidence>
<dbReference type="GO" id="GO:0003723">
    <property type="term" value="F:RNA binding"/>
    <property type="evidence" value="ECO:0007669"/>
    <property type="project" value="InterPro"/>
</dbReference>
<reference evidence="3" key="2">
    <citation type="submission" date="2015-06" db="UniProtKB">
        <authorList>
            <consortium name="EnsemblPlants"/>
        </authorList>
    </citation>
    <scope>IDENTIFICATION</scope>
    <source>
        <strain evidence="3">DM1-3 516 R44</strain>
    </source>
</reference>
<name>M1D5T3_SOLTU</name>
<dbReference type="eggNOG" id="KOG0151">
    <property type="taxonomic scope" value="Eukaryota"/>
</dbReference>
<dbReference type="Gramene" id="PGSC0003DMT400082365">
    <property type="protein sequence ID" value="PGSC0003DMT400082365"/>
    <property type="gene ID" value="PGSC0003DMG400032500"/>
</dbReference>
<accession>M1D5T3</accession>
<dbReference type="STRING" id="4113.M1D5T3"/>
<dbReference type="HOGENOM" id="CLU_1963462_0_0_1"/>
<sequence length="128" mass="14340">MLTDLVHHCTTLGSTSDSSDEPDTLSIKKVLHADSMVVPPKDVIDTMALYVLDGGCAFERAIMDPLFNFFFELGSKKSTYYIWRLYSLPQIRAPVIRVDSEPIVEVFRGKGELLTSWICLPLFVIVVG</sequence>
<dbReference type="InParanoid" id="M1D5T3"/>
<dbReference type="InterPro" id="IPR035967">
    <property type="entry name" value="SWAP/Surp_sf"/>
</dbReference>
<dbReference type="Pfam" id="PF01805">
    <property type="entry name" value="Surp"/>
    <property type="match status" value="1"/>
</dbReference>